<comment type="caution">
    <text evidence="1">The sequence shown here is derived from an EMBL/GenBank/DDBJ whole genome shotgun (WGS) entry which is preliminary data.</text>
</comment>
<reference evidence="1 2" key="1">
    <citation type="submission" date="2015-01" db="EMBL/GenBank/DDBJ databases">
        <title>Evolution of Trichinella species and genotypes.</title>
        <authorList>
            <person name="Korhonen P.K."/>
            <person name="Edoardo P."/>
            <person name="Giuseppe L.R."/>
            <person name="Gasser R.B."/>
        </authorList>
    </citation>
    <scope>NUCLEOTIDE SEQUENCE [LARGE SCALE GENOMIC DNA]</scope>
    <source>
        <strain evidence="1">ISS1980</strain>
    </source>
</reference>
<keyword evidence="2" id="KW-1185">Reference proteome</keyword>
<dbReference type="Proteomes" id="UP000054843">
    <property type="component" value="Unassembled WGS sequence"/>
</dbReference>
<dbReference type="AlphaFoldDB" id="A0A0V1MW37"/>
<evidence type="ECO:0000313" key="2">
    <source>
        <dbReference type="Proteomes" id="UP000054843"/>
    </source>
</evidence>
<evidence type="ECO:0000313" key="1">
    <source>
        <dbReference type="EMBL" id="KRZ75963.1"/>
    </source>
</evidence>
<name>A0A0V1MW37_9BILA</name>
<accession>A0A0V1MW37</accession>
<protein>
    <submittedName>
        <fullName evidence="1">Uncharacterized protein</fullName>
    </submittedName>
</protein>
<organism evidence="1 2">
    <name type="scientific">Trichinella papuae</name>
    <dbReference type="NCBI Taxonomy" id="268474"/>
    <lineage>
        <taxon>Eukaryota</taxon>
        <taxon>Metazoa</taxon>
        <taxon>Ecdysozoa</taxon>
        <taxon>Nematoda</taxon>
        <taxon>Enoplea</taxon>
        <taxon>Dorylaimia</taxon>
        <taxon>Trichinellida</taxon>
        <taxon>Trichinellidae</taxon>
        <taxon>Trichinella</taxon>
    </lineage>
</organism>
<dbReference type="EMBL" id="JYDO01000033">
    <property type="protein sequence ID" value="KRZ75963.1"/>
    <property type="molecule type" value="Genomic_DNA"/>
</dbReference>
<proteinExistence type="predicted"/>
<gene>
    <name evidence="1" type="ORF">T10_13073</name>
</gene>
<sequence length="91" mass="10573">MVWLLRENYQKGISNFHFSVFGHHTGTGRTDTARYGACHWRRKRGKLKLYALNFLVSPVSNLRQMAHSRDVTERSLFSCRWGADRVASAFI</sequence>